<accession>I4B7V7</accession>
<evidence type="ECO:0000313" key="2">
    <source>
        <dbReference type="EMBL" id="AFM13364.1"/>
    </source>
</evidence>
<feature type="transmembrane region" description="Helical" evidence="1">
    <location>
        <begin position="12"/>
        <end position="33"/>
    </location>
</feature>
<dbReference type="STRING" id="869212.Turpa_2725"/>
<dbReference type="EMBL" id="CP002959">
    <property type="protein sequence ID" value="AFM13364.1"/>
    <property type="molecule type" value="Genomic_DNA"/>
</dbReference>
<keyword evidence="3" id="KW-1185">Reference proteome</keyword>
<organism evidence="2 3">
    <name type="scientific">Turneriella parva (strain ATCC BAA-1111 / DSM 21527 / NCTC 11395 / H)</name>
    <name type="common">Leptospira parva</name>
    <dbReference type="NCBI Taxonomy" id="869212"/>
    <lineage>
        <taxon>Bacteria</taxon>
        <taxon>Pseudomonadati</taxon>
        <taxon>Spirochaetota</taxon>
        <taxon>Spirochaetia</taxon>
        <taxon>Leptospirales</taxon>
        <taxon>Leptospiraceae</taxon>
        <taxon>Turneriella</taxon>
    </lineage>
</organism>
<feature type="transmembrane region" description="Helical" evidence="1">
    <location>
        <begin position="39"/>
        <end position="57"/>
    </location>
</feature>
<name>I4B7V7_TURPD</name>
<proteinExistence type="predicted"/>
<dbReference type="AlphaFoldDB" id="I4B7V7"/>
<dbReference type="KEGG" id="tpx:Turpa_2725"/>
<keyword evidence="1" id="KW-1133">Transmembrane helix</keyword>
<dbReference type="HOGENOM" id="CLU_657120_0_0_12"/>
<keyword evidence="1" id="KW-0472">Membrane</keyword>
<gene>
    <name evidence="2" type="ordered locus">Turpa_2725</name>
</gene>
<dbReference type="RefSeq" id="WP_014803866.1">
    <property type="nucleotide sequence ID" value="NC_018020.1"/>
</dbReference>
<dbReference type="Proteomes" id="UP000006048">
    <property type="component" value="Chromosome"/>
</dbReference>
<sequence>MFWQRVRSLPWWAISLSLGVNIISLMAAIFAISQFRDELPVVVVAFLFVHIFVAQPVKDFIISRMGLGARYSTQASFVSFDNRVSRITRLGDVLDFLSWLIRAWRIGRLRLLVFDNEDFIYYFALGKKPRKMRLRDELTDAFRDEIAADKTSRAISSLSTPLKNYMQSRKVKFITPVMFRDRLIGLIGFNDILDRARLPLIDHAAHRIGLALENEQLERTVPRSEFLKKEFKLAERIERHLSGVSHYQAGTFAIQKLDTAWDKKHFAAIFGCTQGSGEQGGAAIYFAMLLRLNVASTRSNALQLFSAQGYFYSLCRNQTNVEGLASAMNRSLVENENGAIVLEGFLVGFHSAENRLRLITFGSHLAYRDQSGWTWIKENGLLGIRGFEPSGAFDLYPGKEVILSMREYPLLMISGGRA</sequence>
<protein>
    <recommendedName>
        <fullName evidence="4">GAF domain-containing protein</fullName>
    </recommendedName>
</protein>
<reference evidence="2 3" key="1">
    <citation type="submission" date="2012-06" db="EMBL/GenBank/DDBJ databases">
        <title>The complete chromosome of genome of Turneriella parva DSM 21527.</title>
        <authorList>
            <consortium name="US DOE Joint Genome Institute (JGI-PGF)"/>
            <person name="Lucas S."/>
            <person name="Han J."/>
            <person name="Lapidus A."/>
            <person name="Bruce D."/>
            <person name="Goodwin L."/>
            <person name="Pitluck S."/>
            <person name="Peters L."/>
            <person name="Kyrpides N."/>
            <person name="Mavromatis K."/>
            <person name="Ivanova N."/>
            <person name="Mikhailova N."/>
            <person name="Chertkov O."/>
            <person name="Detter J.C."/>
            <person name="Tapia R."/>
            <person name="Han C."/>
            <person name="Land M."/>
            <person name="Hauser L."/>
            <person name="Markowitz V."/>
            <person name="Cheng J.-F."/>
            <person name="Hugenholtz P."/>
            <person name="Woyke T."/>
            <person name="Wu D."/>
            <person name="Gronow S."/>
            <person name="Wellnitz S."/>
            <person name="Brambilla E."/>
            <person name="Klenk H.-P."/>
            <person name="Eisen J.A."/>
        </authorList>
    </citation>
    <scope>NUCLEOTIDE SEQUENCE [LARGE SCALE GENOMIC DNA]</scope>
    <source>
        <strain evidence="3">ATCC BAA-1111 / DSM 21527 / NCTC 11395 / H</strain>
    </source>
</reference>
<keyword evidence="1" id="KW-0812">Transmembrane</keyword>
<evidence type="ECO:0008006" key="4">
    <source>
        <dbReference type="Google" id="ProtNLM"/>
    </source>
</evidence>
<evidence type="ECO:0000256" key="1">
    <source>
        <dbReference type="SAM" id="Phobius"/>
    </source>
</evidence>
<evidence type="ECO:0000313" key="3">
    <source>
        <dbReference type="Proteomes" id="UP000006048"/>
    </source>
</evidence>